<dbReference type="OrthoDB" id="6757831at2759"/>
<name>A0A443QDR8_9ACAR</name>
<comment type="caution">
    <text evidence="1">The sequence shown here is derived from an EMBL/GenBank/DDBJ whole genome shotgun (WGS) entry which is preliminary data.</text>
</comment>
<proteinExistence type="predicted"/>
<evidence type="ECO:0000313" key="1">
    <source>
        <dbReference type="EMBL" id="RWS01164.1"/>
    </source>
</evidence>
<dbReference type="VEuPathDB" id="VectorBase:LDEU014414"/>
<accession>A0A443QDR8</accession>
<protein>
    <submittedName>
        <fullName evidence="1">Uncharacterized protein</fullName>
    </submittedName>
</protein>
<gene>
    <name evidence="1" type="ORF">B4U80_04876</name>
</gene>
<sequence length="55" mass="6336">MLKITKINLEYIKEIEMLLFLENGIRSGISQTQITYMGGCYRNHSHFDNSNGLTV</sequence>
<keyword evidence="2" id="KW-1185">Reference proteome</keyword>
<evidence type="ECO:0000313" key="2">
    <source>
        <dbReference type="Proteomes" id="UP000288716"/>
    </source>
</evidence>
<reference evidence="1 2" key="1">
    <citation type="journal article" date="2018" name="Gigascience">
        <title>Genomes of trombidid mites reveal novel predicted allergens and laterally-transferred genes associated with secondary metabolism.</title>
        <authorList>
            <person name="Dong X."/>
            <person name="Chaisiri K."/>
            <person name="Xia D."/>
            <person name="Armstrong S.D."/>
            <person name="Fang Y."/>
            <person name="Donnelly M.J."/>
            <person name="Kadowaki T."/>
            <person name="McGarry J.W."/>
            <person name="Darby A.C."/>
            <person name="Makepeace B.L."/>
        </authorList>
    </citation>
    <scope>NUCLEOTIDE SEQUENCE [LARGE SCALE GENOMIC DNA]</scope>
    <source>
        <strain evidence="1">UoL-UT</strain>
    </source>
</reference>
<dbReference type="EMBL" id="NCKV01058169">
    <property type="protein sequence ID" value="RWS01164.1"/>
    <property type="molecule type" value="Genomic_DNA"/>
</dbReference>
<feature type="non-terminal residue" evidence="1">
    <location>
        <position position="55"/>
    </location>
</feature>
<dbReference type="Proteomes" id="UP000288716">
    <property type="component" value="Unassembled WGS sequence"/>
</dbReference>
<dbReference type="AlphaFoldDB" id="A0A443QDR8"/>
<organism evidence="1 2">
    <name type="scientific">Leptotrombidium deliense</name>
    <dbReference type="NCBI Taxonomy" id="299467"/>
    <lineage>
        <taxon>Eukaryota</taxon>
        <taxon>Metazoa</taxon>
        <taxon>Ecdysozoa</taxon>
        <taxon>Arthropoda</taxon>
        <taxon>Chelicerata</taxon>
        <taxon>Arachnida</taxon>
        <taxon>Acari</taxon>
        <taxon>Acariformes</taxon>
        <taxon>Trombidiformes</taxon>
        <taxon>Prostigmata</taxon>
        <taxon>Anystina</taxon>
        <taxon>Parasitengona</taxon>
        <taxon>Trombiculoidea</taxon>
        <taxon>Trombiculidae</taxon>
        <taxon>Leptotrombidium</taxon>
    </lineage>
</organism>